<keyword evidence="3" id="KW-0805">Transcription regulation</keyword>
<accession>A0A8B8MU37</accession>
<evidence type="ECO:0000256" key="5">
    <source>
        <dbReference type="ARBA" id="ARBA00023155"/>
    </source>
</evidence>
<evidence type="ECO:0000256" key="3">
    <source>
        <dbReference type="ARBA" id="ARBA00023015"/>
    </source>
</evidence>
<keyword evidence="5 9" id="KW-0371">Homeobox</keyword>
<proteinExistence type="inferred from homology"/>
<dbReference type="GO" id="GO:0099402">
    <property type="term" value="P:plant organ development"/>
    <property type="evidence" value="ECO:0007669"/>
    <property type="project" value="InterPro"/>
</dbReference>
<evidence type="ECO:0000256" key="11">
    <source>
        <dbReference type="SAM" id="MobiDB-lite"/>
    </source>
</evidence>
<dbReference type="GeneID" id="115727513"/>
<evidence type="ECO:0000256" key="1">
    <source>
        <dbReference type="ARBA" id="ARBA00004123"/>
    </source>
</evidence>
<dbReference type="PANTHER" id="PTHR45940:SF34">
    <property type="entry name" value="PROTEIN WUSCHEL"/>
    <property type="match status" value="1"/>
</dbReference>
<evidence type="ECO:0000256" key="4">
    <source>
        <dbReference type="ARBA" id="ARBA00023125"/>
    </source>
</evidence>
<feature type="region of interest" description="Disordered" evidence="11">
    <location>
        <begin position="1"/>
        <end position="51"/>
    </location>
</feature>
<dbReference type="Proteomes" id="UP000827889">
    <property type="component" value="Chromosome 8"/>
</dbReference>
<evidence type="ECO:0000256" key="9">
    <source>
        <dbReference type="PROSITE-ProRule" id="PRU00108"/>
    </source>
</evidence>
<evidence type="ECO:0000256" key="8">
    <source>
        <dbReference type="ARBA" id="ARBA00024040"/>
    </source>
</evidence>
<evidence type="ECO:0000313" key="13">
    <source>
        <dbReference type="Proteomes" id="UP000827889"/>
    </source>
</evidence>
<keyword evidence="2" id="KW-0217">Developmental protein</keyword>
<organism evidence="13 14">
    <name type="scientific">Rhodamnia argentea</name>
    <dbReference type="NCBI Taxonomy" id="178133"/>
    <lineage>
        <taxon>Eukaryota</taxon>
        <taxon>Viridiplantae</taxon>
        <taxon>Streptophyta</taxon>
        <taxon>Embryophyta</taxon>
        <taxon>Tracheophyta</taxon>
        <taxon>Spermatophyta</taxon>
        <taxon>Magnoliopsida</taxon>
        <taxon>eudicotyledons</taxon>
        <taxon>Gunneridae</taxon>
        <taxon>Pentapetalae</taxon>
        <taxon>rosids</taxon>
        <taxon>malvids</taxon>
        <taxon>Myrtales</taxon>
        <taxon>Myrtaceae</taxon>
        <taxon>Myrtoideae</taxon>
        <taxon>Myrteae</taxon>
        <taxon>Australasian group</taxon>
        <taxon>Rhodamnia</taxon>
    </lineage>
</organism>
<dbReference type="InterPro" id="IPR044555">
    <property type="entry name" value="WUSCHEL-like"/>
</dbReference>
<feature type="compositionally biased region" description="Low complexity" evidence="11">
    <location>
        <begin position="36"/>
        <end position="50"/>
    </location>
</feature>
<evidence type="ECO:0000256" key="10">
    <source>
        <dbReference type="RuleBase" id="RU000682"/>
    </source>
</evidence>
<keyword evidence="13" id="KW-1185">Reference proteome</keyword>
<keyword evidence="4 9" id="KW-0238">DNA-binding</keyword>
<dbReference type="InterPro" id="IPR001356">
    <property type="entry name" value="HD"/>
</dbReference>
<gene>
    <name evidence="14" type="primary">LOC115727513</name>
</gene>
<dbReference type="GO" id="GO:0005634">
    <property type="term" value="C:nucleus"/>
    <property type="evidence" value="ECO:0007669"/>
    <property type="project" value="UniProtKB-SubCell"/>
</dbReference>
<dbReference type="SUPFAM" id="SSF46689">
    <property type="entry name" value="Homeodomain-like"/>
    <property type="match status" value="1"/>
</dbReference>
<dbReference type="PROSITE" id="PS50071">
    <property type="entry name" value="HOMEOBOX_2"/>
    <property type="match status" value="1"/>
</dbReference>
<comment type="similarity">
    <text evidence="8">Belongs to the WUS homeobox family.</text>
</comment>
<feature type="compositionally biased region" description="Acidic residues" evidence="11">
    <location>
        <begin position="255"/>
        <end position="273"/>
    </location>
</feature>
<keyword evidence="7 9" id="KW-0539">Nucleus</keyword>
<dbReference type="KEGG" id="rarg:115727513"/>
<dbReference type="AlphaFoldDB" id="A0A8B8MU37"/>
<evidence type="ECO:0000259" key="12">
    <source>
        <dbReference type="PROSITE" id="PS50071"/>
    </source>
</evidence>
<dbReference type="InterPro" id="IPR009057">
    <property type="entry name" value="Homeodomain-like_sf"/>
</dbReference>
<dbReference type="RefSeq" id="XP_030513593.2">
    <property type="nucleotide sequence ID" value="XM_030657733.2"/>
</dbReference>
<feature type="domain" description="Homeobox" evidence="12">
    <location>
        <begin position="46"/>
        <end position="112"/>
    </location>
</feature>
<dbReference type="GO" id="GO:0003677">
    <property type="term" value="F:DNA binding"/>
    <property type="evidence" value="ECO:0007669"/>
    <property type="project" value="UniProtKB-UniRule"/>
</dbReference>
<evidence type="ECO:0000313" key="14">
    <source>
        <dbReference type="RefSeq" id="XP_030513593.2"/>
    </source>
</evidence>
<feature type="region of interest" description="Disordered" evidence="11">
    <location>
        <begin position="246"/>
        <end position="273"/>
    </location>
</feature>
<dbReference type="CDD" id="cd00086">
    <property type="entry name" value="homeodomain"/>
    <property type="match status" value="1"/>
</dbReference>
<feature type="region of interest" description="Disordered" evidence="11">
    <location>
        <begin position="115"/>
        <end position="160"/>
    </location>
</feature>
<feature type="compositionally biased region" description="Low complexity" evidence="11">
    <location>
        <begin position="12"/>
        <end position="28"/>
    </location>
</feature>
<feature type="DNA-binding region" description="Homeobox" evidence="9">
    <location>
        <begin position="48"/>
        <end position="113"/>
    </location>
</feature>
<evidence type="ECO:0000256" key="2">
    <source>
        <dbReference type="ARBA" id="ARBA00022473"/>
    </source>
</evidence>
<comment type="subcellular location">
    <subcellularLocation>
        <location evidence="1 9 10">Nucleus</location>
    </subcellularLocation>
</comment>
<dbReference type="Gene3D" id="1.10.10.60">
    <property type="entry name" value="Homeodomain-like"/>
    <property type="match status" value="1"/>
</dbReference>
<name>A0A8B8MU37_9MYRT</name>
<dbReference type="GO" id="GO:0003700">
    <property type="term" value="F:DNA-binding transcription factor activity"/>
    <property type="evidence" value="ECO:0007669"/>
    <property type="project" value="InterPro"/>
</dbReference>
<dbReference type="SMART" id="SM00389">
    <property type="entry name" value="HOX"/>
    <property type="match status" value="1"/>
</dbReference>
<evidence type="ECO:0000256" key="7">
    <source>
        <dbReference type="ARBA" id="ARBA00023242"/>
    </source>
</evidence>
<dbReference type="Pfam" id="PF00046">
    <property type="entry name" value="Homeodomain"/>
    <property type="match status" value="1"/>
</dbReference>
<reference evidence="14" key="1">
    <citation type="submission" date="2025-08" db="UniProtKB">
        <authorList>
            <consortium name="RefSeq"/>
        </authorList>
    </citation>
    <scope>IDENTIFICATION</scope>
    <source>
        <tissue evidence="14">Leaf</tissue>
    </source>
</reference>
<keyword evidence="6" id="KW-0804">Transcription</keyword>
<protein>
    <submittedName>
        <fullName evidence="14">Protein WUSCHEL</fullName>
    </submittedName>
</protein>
<evidence type="ECO:0000256" key="6">
    <source>
        <dbReference type="ARBA" id="ARBA00023163"/>
    </source>
</evidence>
<sequence>MSSPHLPTMEPQQQQRQQLQNQEDMNGNGNSGKGGATSSSSSSYVCRQSSTRWTPTTDQIRILKDLYYNYGVRSPTADQIQRISARLRQYGKIEGKNVFYWFQNHKARERQKRRFFSPDPNSNINGAVPPPPPPTASAVNPKTRCGGRGSGSWSGKLPPPEDPFVLHNKYSNLTPPGLCSSSSAAGGAMAVGQMGGYGYGSVTMEKNFRDCSISAGSGGGGYVGPNLGWIAVDTYASPPCAALLERKSRPSLENQPEEDEEGGGEEEDDEETPEIETLPLFPMHGNNDHLNIDNALCNIKPNSDHYHHHIHRQGYWYDDVVMSTSRTSLELSLNSYAGRSPGPI</sequence>
<dbReference type="PANTHER" id="PTHR45940">
    <property type="entry name" value="WUSCHEL-RELATED HOMEOBOX 1-RELATED"/>
    <property type="match status" value="1"/>
</dbReference>